<protein>
    <submittedName>
        <fullName evidence="2">Uncharacterized protein</fullName>
    </submittedName>
</protein>
<feature type="region of interest" description="Disordered" evidence="1">
    <location>
        <begin position="37"/>
        <end position="71"/>
    </location>
</feature>
<proteinExistence type="predicted"/>
<accession>A0A1A8C7V3</accession>
<gene>
    <name evidence="2" type="primary">Nfu_g_1_023795</name>
</gene>
<evidence type="ECO:0000256" key="1">
    <source>
        <dbReference type="SAM" id="MobiDB-lite"/>
    </source>
</evidence>
<feature type="non-terminal residue" evidence="2">
    <location>
        <position position="1"/>
    </location>
</feature>
<evidence type="ECO:0000313" key="2">
    <source>
        <dbReference type="EMBL" id="SBP74896.1"/>
    </source>
</evidence>
<dbReference type="AlphaFoldDB" id="A0A1A8C7V3"/>
<sequence length="105" mass="11459">RNSPMGSFWSVGLQRQLTSTGSPSEMRLWWLPRQKLGHGRSSVRPWSKTSIRLRGDSGPPSGASGGDSSALPTLSIVGTVLLTSTQDIVDQWAEYFENLLNPTDT</sequence>
<organism evidence="2">
    <name type="scientific">Nothobranchius kadleci</name>
    <name type="common">African annual killifish</name>
    <dbReference type="NCBI Taxonomy" id="1051664"/>
    <lineage>
        <taxon>Eukaryota</taxon>
        <taxon>Metazoa</taxon>
        <taxon>Chordata</taxon>
        <taxon>Craniata</taxon>
        <taxon>Vertebrata</taxon>
        <taxon>Euteleostomi</taxon>
        <taxon>Actinopterygii</taxon>
        <taxon>Neopterygii</taxon>
        <taxon>Teleostei</taxon>
        <taxon>Neoteleostei</taxon>
        <taxon>Acanthomorphata</taxon>
        <taxon>Ovalentaria</taxon>
        <taxon>Atherinomorphae</taxon>
        <taxon>Cyprinodontiformes</taxon>
        <taxon>Nothobranchiidae</taxon>
        <taxon>Nothobranchius</taxon>
    </lineage>
</organism>
<reference evidence="2" key="1">
    <citation type="submission" date="2016-05" db="EMBL/GenBank/DDBJ databases">
        <authorList>
            <person name="Lavstsen T."/>
            <person name="Jespersen J.S."/>
        </authorList>
    </citation>
    <scope>NUCLEOTIDE SEQUENCE</scope>
    <source>
        <tissue evidence="2">Brain</tissue>
    </source>
</reference>
<reference evidence="2" key="2">
    <citation type="submission" date="2016-06" db="EMBL/GenBank/DDBJ databases">
        <title>The genome of a short-lived fish provides insights into sex chromosome evolution and the genetic control of aging.</title>
        <authorList>
            <person name="Reichwald K."/>
            <person name="Felder M."/>
            <person name="Petzold A."/>
            <person name="Koch P."/>
            <person name="Groth M."/>
            <person name="Platzer M."/>
        </authorList>
    </citation>
    <scope>NUCLEOTIDE SEQUENCE</scope>
    <source>
        <tissue evidence="2">Brain</tissue>
    </source>
</reference>
<name>A0A1A8C7V3_NOTKA</name>
<feature type="non-terminal residue" evidence="2">
    <location>
        <position position="105"/>
    </location>
</feature>
<dbReference type="EMBL" id="HADZ01010955">
    <property type="protein sequence ID" value="SBP74896.1"/>
    <property type="molecule type" value="Transcribed_RNA"/>
</dbReference>
<feature type="compositionally biased region" description="Low complexity" evidence="1">
    <location>
        <begin position="56"/>
        <end position="70"/>
    </location>
</feature>